<keyword evidence="2 5" id="KW-0812">Transmembrane</keyword>
<keyword evidence="7" id="KW-1185">Reference proteome</keyword>
<evidence type="ECO:0000313" key="7">
    <source>
        <dbReference type="Proteomes" id="UP000237347"/>
    </source>
</evidence>
<evidence type="ECO:0000256" key="1">
    <source>
        <dbReference type="ARBA" id="ARBA00004141"/>
    </source>
</evidence>
<feature type="transmembrane region" description="Helical" evidence="5">
    <location>
        <begin position="237"/>
        <end position="259"/>
    </location>
</feature>
<protein>
    <submittedName>
        <fullName evidence="6">Wat1-related protein</fullName>
    </submittedName>
</protein>
<dbReference type="Proteomes" id="UP000237347">
    <property type="component" value="Unassembled WGS sequence"/>
</dbReference>
<evidence type="ECO:0000256" key="2">
    <source>
        <dbReference type="ARBA" id="ARBA00022692"/>
    </source>
</evidence>
<sequence>MKGLGVTAAMVAVQFLEVGFNTMLKAAMSKGMSNFVFVVYSNCLAIFVLLLASFIFYRKRSLPPLTVSLLLCAELHVYWIGYSSPTLASAMVDLTPAFTFILAIISRMEKLDLRTQSSLAKCIGTMVSIIGALIVTLYKGLPIINALSSNGQPSEVLLSLQSNWVLGGFLLAVGSLCLSILFIVQTWIIREYPAELIVTLIASFFATFQSALVALVAEKDPKVWRLRSNMELIAIGYSGPVFVALFSPLGMVIALVMGVTFLGDTLYLGSLIGATVIALGFYAVIWGQAQEEKIIENRGICSFESSSAKVPLLENKGLDI</sequence>
<evidence type="ECO:0000256" key="5">
    <source>
        <dbReference type="SAM" id="Phobius"/>
    </source>
</evidence>
<feature type="transmembrane region" description="Helical" evidence="5">
    <location>
        <begin position="266"/>
        <end position="287"/>
    </location>
</feature>
<feature type="transmembrane region" description="Helical" evidence="5">
    <location>
        <begin position="35"/>
        <end position="57"/>
    </location>
</feature>
<feature type="transmembrane region" description="Helical" evidence="5">
    <location>
        <begin position="196"/>
        <end position="217"/>
    </location>
</feature>
<evidence type="ECO:0000313" key="6">
    <source>
        <dbReference type="EMBL" id="KAK7818539.1"/>
    </source>
</evidence>
<gene>
    <name evidence="6" type="ORF">CFP56_041325</name>
</gene>
<proteinExistence type="predicted"/>
<feature type="transmembrane region" description="Helical" evidence="5">
    <location>
        <begin position="164"/>
        <end position="184"/>
    </location>
</feature>
<dbReference type="GO" id="GO:0016020">
    <property type="term" value="C:membrane"/>
    <property type="evidence" value="ECO:0007669"/>
    <property type="project" value="InterPro"/>
</dbReference>
<accession>A0AAW0IV67</accession>
<dbReference type="SUPFAM" id="SSF103481">
    <property type="entry name" value="Multidrug resistance efflux transporter EmrE"/>
    <property type="match status" value="1"/>
</dbReference>
<dbReference type="GO" id="GO:0022857">
    <property type="term" value="F:transmembrane transporter activity"/>
    <property type="evidence" value="ECO:0007669"/>
    <property type="project" value="InterPro"/>
</dbReference>
<evidence type="ECO:0000256" key="3">
    <source>
        <dbReference type="ARBA" id="ARBA00022989"/>
    </source>
</evidence>
<feature type="transmembrane region" description="Helical" evidence="5">
    <location>
        <begin position="118"/>
        <end position="144"/>
    </location>
</feature>
<keyword evidence="3 5" id="KW-1133">Transmembrane helix</keyword>
<name>A0AAW0IV67_QUESU</name>
<reference evidence="6 7" key="1">
    <citation type="journal article" date="2018" name="Sci. Data">
        <title>The draft genome sequence of cork oak.</title>
        <authorList>
            <person name="Ramos A.M."/>
            <person name="Usie A."/>
            <person name="Barbosa P."/>
            <person name="Barros P.M."/>
            <person name="Capote T."/>
            <person name="Chaves I."/>
            <person name="Simoes F."/>
            <person name="Abreu I."/>
            <person name="Carrasquinho I."/>
            <person name="Faro C."/>
            <person name="Guimaraes J.B."/>
            <person name="Mendonca D."/>
            <person name="Nobrega F."/>
            <person name="Rodrigues L."/>
            <person name="Saibo N.J.M."/>
            <person name="Varela M.C."/>
            <person name="Egas C."/>
            <person name="Matos J."/>
            <person name="Miguel C.M."/>
            <person name="Oliveira M.M."/>
            <person name="Ricardo C.P."/>
            <person name="Goncalves S."/>
        </authorList>
    </citation>
    <scope>NUCLEOTIDE SEQUENCE [LARGE SCALE GENOMIC DNA]</scope>
    <source>
        <strain evidence="7">cv. HL8</strain>
    </source>
</reference>
<comment type="subcellular location">
    <subcellularLocation>
        <location evidence="1">Membrane</location>
        <topology evidence="1">Multi-pass membrane protein</topology>
    </subcellularLocation>
</comment>
<dbReference type="InterPro" id="IPR037185">
    <property type="entry name" value="EmrE-like"/>
</dbReference>
<dbReference type="InterPro" id="IPR030184">
    <property type="entry name" value="WAT1-related"/>
</dbReference>
<organism evidence="6 7">
    <name type="scientific">Quercus suber</name>
    <name type="common">Cork oak</name>
    <dbReference type="NCBI Taxonomy" id="58331"/>
    <lineage>
        <taxon>Eukaryota</taxon>
        <taxon>Viridiplantae</taxon>
        <taxon>Streptophyta</taxon>
        <taxon>Embryophyta</taxon>
        <taxon>Tracheophyta</taxon>
        <taxon>Spermatophyta</taxon>
        <taxon>Magnoliopsida</taxon>
        <taxon>eudicotyledons</taxon>
        <taxon>Gunneridae</taxon>
        <taxon>Pentapetalae</taxon>
        <taxon>rosids</taxon>
        <taxon>fabids</taxon>
        <taxon>Fagales</taxon>
        <taxon>Fagaceae</taxon>
        <taxon>Quercus</taxon>
    </lineage>
</organism>
<dbReference type="EMBL" id="PKMF04000823">
    <property type="protein sequence ID" value="KAK7818539.1"/>
    <property type="molecule type" value="Genomic_DNA"/>
</dbReference>
<feature type="transmembrane region" description="Helical" evidence="5">
    <location>
        <begin position="87"/>
        <end position="106"/>
    </location>
</feature>
<dbReference type="AlphaFoldDB" id="A0AAW0IV67"/>
<evidence type="ECO:0000256" key="4">
    <source>
        <dbReference type="ARBA" id="ARBA00023136"/>
    </source>
</evidence>
<keyword evidence="4 5" id="KW-0472">Membrane</keyword>
<comment type="caution">
    <text evidence="6">The sequence shown here is derived from an EMBL/GenBank/DDBJ whole genome shotgun (WGS) entry which is preliminary data.</text>
</comment>
<dbReference type="PANTHER" id="PTHR31218">
    <property type="entry name" value="WAT1-RELATED PROTEIN"/>
    <property type="match status" value="1"/>
</dbReference>